<reference evidence="1 2" key="1">
    <citation type="submission" date="2024-01" db="EMBL/GenBank/DDBJ databases">
        <title>The complete chloroplast genome sequence of Lithospermum erythrorhizon: insights into the phylogenetic relationship among Boraginaceae species and the maternal lineages of purple gromwells.</title>
        <authorList>
            <person name="Okada T."/>
            <person name="Watanabe K."/>
        </authorList>
    </citation>
    <scope>NUCLEOTIDE SEQUENCE [LARGE SCALE GENOMIC DNA]</scope>
</reference>
<evidence type="ECO:0000313" key="1">
    <source>
        <dbReference type="EMBL" id="GAA0143933.1"/>
    </source>
</evidence>
<protein>
    <recommendedName>
        <fullName evidence="3">Envelope-like protein</fullName>
    </recommendedName>
</protein>
<comment type="caution">
    <text evidence="1">The sequence shown here is derived from an EMBL/GenBank/DDBJ whole genome shotgun (WGS) entry which is preliminary data.</text>
</comment>
<name>A0AAV3NY81_LITER</name>
<evidence type="ECO:0008006" key="3">
    <source>
        <dbReference type="Google" id="ProtNLM"/>
    </source>
</evidence>
<proteinExistence type="predicted"/>
<organism evidence="1 2">
    <name type="scientific">Lithospermum erythrorhizon</name>
    <name type="common">Purple gromwell</name>
    <name type="synonym">Lithospermum officinale var. erythrorhizon</name>
    <dbReference type="NCBI Taxonomy" id="34254"/>
    <lineage>
        <taxon>Eukaryota</taxon>
        <taxon>Viridiplantae</taxon>
        <taxon>Streptophyta</taxon>
        <taxon>Embryophyta</taxon>
        <taxon>Tracheophyta</taxon>
        <taxon>Spermatophyta</taxon>
        <taxon>Magnoliopsida</taxon>
        <taxon>eudicotyledons</taxon>
        <taxon>Gunneridae</taxon>
        <taxon>Pentapetalae</taxon>
        <taxon>asterids</taxon>
        <taxon>lamiids</taxon>
        <taxon>Boraginales</taxon>
        <taxon>Boraginaceae</taxon>
        <taxon>Boraginoideae</taxon>
        <taxon>Lithospermeae</taxon>
        <taxon>Lithospermum</taxon>
    </lineage>
</organism>
<accession>A0AAV3NY81</accession>
<keyword evidence="2" id="KW-1185">Reference proteome</keyword>
<evidence type="ECO:0000313" key="2">
    <source>
        <dbReference type="Proteomes" id="UP001454036"/>
    </source>
</evidence>
<gene>
    <name evidence="1" type="ORF">LIER_04501</name>
</gene>
<sequence length="131" mass="14253">MGRVLFDQITQHATSHVVLKPIPYPKMICSILLSQHNDILTSDDVEGADPGVITITPRLMEGTHVADVPLGPQTEEDTSTTHTDSTVQLLQEEIRYLNGVIQTSMARKSVLEARLRSLTSEDDAGVGDDSA</sequence>
<dbReference type="EMBL" id="BAABME010000579">
    <property type="protein sequence ID" value="GAA0143933.1"/>
    <property type="molecule type" value="Genomic_DNA"/>
</dbReference>
<dbReference type="AlphaFoldDB" id="A0AAV3NY81"/>
<dbReference type="Proteomes" id="UP001454036">
    <property type="component" value="Unassembled WGS sequence"/>
</dbReference>